<dbReference type="GO" id="GO:0005829">
    <property type="term" value="C:cytosol"/>
    <property type="evidence" value="ECO:0007669"/>
    <property type="project" value="EnsemblMetazoa"/>
</dbReference>
<evidence type="ECO:0000259" key="7">
    <source>
        <dbReference type="PROSITE" id="PS50235"/>
    </source>
</evidence>
<dbReference type="PhylomeDB" id="B4IKK0"/>
<evidence type="ECO:0000256" key="5">
    <source>
        <dbReference type="SAM" id="MobiDB-lite"/>
    </source>
</evidence>
<evidence type="ECO:0000256" key="3">
    <source>
        <dbReference type="RuleBase" id="RU366025"/>
    </source>
</evidence>
<dbReference type="InterPro" id="IPR038765">
    <property type="entry name" value="Papain-like_cys_pep_sf"/>
</dbReference>
<feature type="compositionally biased region" description="Basic and acidic residues" evidence="5">
    <location>
        <begin position="317"/>
        <end position="326"/>
    </location>
</feature>
<dbReference type="InterPro" id="IPR050185">
    <property type="entry name" value="Ub_carboxyl-term_hydrolase"/>
</dbReference>
<dbReference type="FunFam" id="1.20.58.80:FF:000044">
    <property type="entry name" value="SD04548p"/>
    <property type="match status" value="1"/>
</dbReference>
<dbReference type="SUPFAM" id="SSF54001">
    <property type="entry name" value="Cysteine proteinases"/>
    <property type="match status" value="1"/>
</dbReference>
<dbReference type="GO" id="GO:0016579">
    <property type="term" value="P:protein deubiquitination"/>
    <property type="evidence" value="ECO:0007669"/>
    <property type="project" value="InterPro"/>
</dbReference>
<dbReference type="PROSITE" id="PS00973">
    <property type="entry name" value="USP_2"/>
    <property type="match status" value="1"/>
</dbReference>
<dbReference type="GO" id="GO:0006508">
    <property type="term" value="P:proteolysis"/>
    <property type="evidence" value="ECO:0007669"/>
    <property type="project" value="UniProtKB-KW"/>
</dbReference>
<dbReference type="Pfam" id="PF08969">
    <property type="entry name" value="USP8_dimer"/>
    <property type="match status" value="1"/>
</dbReference>
<dbReference type="AlphaFoldDB" id="B4IKK0"/>
<dbReference type="CDD" id="cd02674">
    <property type="entry name" value="Peptidase_C19R"/>
    <property type="match status" value="1"/>
</dbReference>
<dbReference type="HOGENOM" id="CLU_009980_1_0_1"/>
<keyword evidence="9" id="KW-1185">Reference proteome</keyword>
<dbReference type="InterPro" id="IPR001394">
    <property type="entry name" value="Peptidase_C19_UCH"/>
</dbReference>
<dbReference type="FunFam" id="3.90.70.10:FF:000217">
    <property type="entry name" value="Uncharacterized protein, isoform B"/>
    <property type="match status" value="1"/>
</dbReference>
<feature type="coiled-coil region" evidence="4">
    <location>
        <begin position="361"/>
        <end position="465"/>
    </location>
</feature>
<dbReference type="PROSITE" id="PS50206">
    <property type="entry name" value="RHODANESE_3"/>
    <property type="match status" value="1"/>
</dbReference>
<dbReference type="GO" id="GO:0090263">
    <property type="term" value="P:positive regulation of canonical Wnt signaling pathway"/>
    <property type="evidence" value="ECO:0007669"/>
    <property type="project" value="EnsemblMetazoa"/>
</dbReference>
<comment type="similarity">
    <text evidence="2 3">Belongs to the peptidase C19 family.</text>
</comment>
<dbReference type="InterPro" id="IPR036873">
    <property type="entry name" value="Rhodanese-like_dom_sf"/>
</dbReference>
<dbReference type="Gene3D" id="3.90.70.10">
    <property type="entry name" value="Cysteine proteinases"/>
    <property type="match status" value="1"/>
</dbReference>
<dbReference type="Pfam" id="PF00443">
    <property type="entry name" value="UCH"/>
    <property type="match status" value="1"/>
</dbReference>
<feature type="domain" description="USP" evidence="7">
    <location>
        <begin position="563"/>
        <end position="889"/>
    </location>
</feature>
<dbReference type="OMA" id="YKYDDHE"/>
<proteinExistence type="inferred from homology"/>
<keyword evidence="4" id="KW-0175">Coiled coil</keyword>
<keyword evidence="3" id="KW-0645">Protease</keyword>
<evidence type="ECO:0000259" key="6">
    <source>
        <dbReference type="PROSITE" id="PS50206"/>
    </source>
</evidence>
<dbReference type="FunFam" id="3.40.250.10:FF:000090">
    <property type="entry name" value="Uncharacterized protein, isoform A"/>
    <property type="match status" value="1"/>
</dbReference>
<evidence type="ECO:0000256" key="2">
    <source>
        <dbReference type="ARBA" id="ARBA00009085"/>
    </source>
</evidence>
<dbReference type="GO" id="GO:0008587">
    <property type="term" value="P:imaginal disc-derived wing margin morphogenesis"/>
    <property type="evidence" value="ECO:0007669"/>
    <property type="project" value="EnsemblMetazoa"/>
</dbReference>
<sequence>MAKLKKLHMSSNLDDLEKMSIIPDLRSKGMKILLNTARKLYMTAEEYRLDGDEELAYITYMKYFNMLTAIHQKSDYASHKTTVRQMLGDTESNRRIMDTLEKIIHSLRHRYAQQHQAPEPIAPDLVSNGRAGVDSPITQPTQYARLGLITCQDLYRRMQEKSVLVMDCRPSADYEASHLTYYCAFNVPEELITPGMSAGRLQARLSSSAKASWASRSVKDSVVLMDWNTKDAQPATNTAISTLLDILKNWDPDVTYRAPIQIVEGGYEYFIMMYPTHCTNPSVQAPQQNNNDIETIDDIEYPSIHDITMKEDISAKDFRPRPDFNRANKPAATRVNEQGISRPSPPAKPIAEIMRDQAEFLQRAEQNDEQLERASKMWKRQAAEGDGLNATEDQELHFRILQLESKAQDYIVENNRLREELSRIQELHNVTQQLSQKEVEATRNIESKIRERQRLDEQHELERQERERLLAIARETKKHYKSPTASGPPSPGRNLEDVHVVSDSLESLLQLTGDPDPTIASNKAERPTFDRAMKPQPRNVERTSQRVRDFSPVIGQNVGRGLTGLKNLGNTCYMNSILQCLSNTPQLTEYCISDKYKNYISRSNKTNGQVIEEVAALIKELWNGQYKCVASRDLRYVVGQYQKIFRGVDQQDSHEFLTILMDWLHSDLQTLHVPRQREMISASEKAWLEFTKAKESMILHLFYGQMKSTVKCVACHKESATYESFSNLSLELPPNSNVCQLNQCMDMYFSGERIHGWNCPSCKTKRDAIKKLDISKLPPVLVVHLKRFYADPSNSGAYMKKQNYLRFPLENLDMNPYIARAESRAVTPKTYQLYAVSNHYGTMEGGHYTAFCKSANYGKWFKFDDQVVSALDSSNVVSSAAYILFYTWLPPMQVPL</sequence>
<evidence type="ECO:0000313" key="8">
    <source>
        <dbReference type="EMBL" id="EDW51604.1"/>
    </source>
</evidence>
<dbReference type="GO" id="GO:1905166">
    <property type="term" value="P:negative regulation of lysosomal protein catabolic process"/>
    <property type="evidence" value="ECO:0007669"/>
    <property type="project" value="EnsemblMetazoa"/>
</dbReference>
<dbReference type="PROSITE" id="PS00972">
    <property type="entry name" value="USP_1"/>
    <property type="match status" value="1"/>
</dbReference>
<evidence type="ECO:0000256" key="1">
    <source>
        <dbReference type="ARBA" id="ARBA00000707"/>
    </source>
</evidence>
<dbReference type="PROSITE" id="PS50235">
    <property type="entry name" value="USP_3"/>
    <property type="match status" value="1"/>
</dbReference>
<dbReference type="InterPro" id="IPR028889">
    <property type="entry name" value="USP"/>
</dbReference>
<comment type="catalytic activity">
    <reaction evidence="1 3">
        <text>Thiol-dependent hydrolysis of ester, thioester, amide, peptide and isopeptide bonds formed by the C-terminal Gly of ubiquitin (a 76-residue protein attached to proteins as an intracellular targeting signal).</text>
        <dbReference type="EC" id="3.4.19.12"/>
    </reaction>
</comment>
<dbReference type="MEROPS" id="C19.A47"/>
<dbReference type="GO" id="GO:0016322">
    <property type="term" value="P:neuron remodeling"/>
    <property type="evidence" value="ECO:0007669"/>
    <property type="project" value="EnsemblMetazoa"/>
</dbReference>
<dbReference type="Gene3D" id="1.20.58.80">
    <property type="entry name" value="Phosphotransferase system, lactose/cellobiose-type IIA subunit"/>
    <property type="match status" value="1"/>
</dbReference>
<dbReference type="PANTHER" id="PTHR21646">
    <property type="entry name" value="UBIQUITIN CARBOXYL-TERMINAL HYDROLASE"/>
    <property type="match status" value="1"/>
</dbReference>
<dbReference type="InterPro" id="IPR018200">
    <property type="entry name" value="USP_CS"/>
</dbReference>
<dbReference type="EC" id="3.4.19.12" evidence="3"/>
<accession>B4IKK0</accession>
<dbReference type="Gene3D" id="3.40.250.10">
    <property type="entry name" value="Rhodanese-like domain"/>
    <property type="match status" value="1"/>
</dbReference>
<gene>
    <name evidence="8" type="primary">Dsec\GM15069</name>
    <name evidence="8" type="ORF">Dsec_GM15069</name>
</gene>
<feature type="region of interest" description="Disordered" evidence="5">
    <location>
        <begin position="476"/>
        <end position="496"/>
    </location>
</feature>
<dbReference type="EMBL" id="CH480853">
    <property type="protein sequence ID" value="EDW51604.1"/>
    <property type="molecule type" value="Genomic_DNA"/>
</dbReference>
<dbReference type="PANTHER" id="PTHR21646:SF46">
    <property type="entry name" value="UBIQUITIN CARBOXYL-TERMINAL HYDROLASE"/>
    <property type="match status" value="1"/>
</dbReference>
<dbReference type="OrthoDB" id="292964at2759"/>
<dbReference type="InterPro" id="IPR015063">
    <property type="entry name" value="USP8_dimer"/>
</dbReference>
<keyword evidence="3" id="KW-0833">Ubl conjugation pathway</keyword>
<evidence type="ECO:0000256" key="4">
    <source>
        <dbReference type="SAM" id="Coils"/>
    </source>
</evidence>
<dbReference type="SUPFAM" id="SSF140856">
    <property type="entry name" value="USP8 N-terminal domain-like"/>
    <property type="match status" value="1"/>
</dbReference>
<feature type="region of interest" description="Disordered" evidence="5">
    <location>
        <begin position="317"/>
        <end position="348"/>
    </location>
</feature>
<protein>
    <recommendedName>
        <fullName evidence="3">Ubiquitin carboxyl-terminal hydrolase</fullName>
        <ecNumber evidence="3">3.4.19.12</ecNumber>
    </recommendedName>
</protein>
<evidence type="ECO:0000313" key="9">
    <source>
        <dbReference type="Proteomes" id="UP000001292"/>
    </source>
</evidence>
<dbReference type="GO" id="GO:0004843">
    <property type="term" value="F:cysteine-type deubiquitinase activity"/>
    <property type="evidence" value="ECO:0007669"/>
    <property type="project" value="UniProtKB-UniRule"/>
</dbReference>
<dbReference type="InterPro" id="IPR001763">
    <property type="entry name" value="Rhodanese-like_dom"/>
</dbReference>
<dbReference type="STRING" id="7238.B4IKK0"/>
<reference evidence="8 9" key="1">
    <citation type="journal article" date="2007" name="Nature">
        <title>Evolution of genes and genomes on the Drosophila phylogeny.</title>
        <authorList>
            <consortium name="Drosophila 12 Genomes Consortium"/>
            <person name="Clark A.G."/>
            <person name="Eisen M.B."/>
            <person name="Smith D.R."/>
            <person name="Bergman C.M."/>
            <person name="Oliver B."/>
            <person name="Markow T.A."/>
            <person name="Kaufman T.C."/>
            <person name="Kellis M."/>
            <person name="Gelbart W."/>
            <person name="Iyer V.N."/>
            <person name="Pollard D.A."/>
            <person name="Sackton T.B."/>
            <person name="Larracuente A.M."/>
            <person name="Singh N.D."/>
            <person name="Abad J.P."/>
            <person name="Abt D.N."/>
            <person name="Adryan B."/>
            <person name="Aguade M."/>
            <person name="Akashi H."/>
            <person name="Anderson W.W."/>
            <person name="Aquadro C.F."/>
            <person name="Ardell D.H."/>
            <person name="Arguello R."/>
            <person name="Artieri C.G."/>
            <person name="Barbash D.A."/>
            <person name="Barker D."/>
            <person name="Barsanti P."/>
            <person name="Batterham P."/>
            <person name="Batzoglou S."/>
            <person name="Begun D."/>
            <person name="Bhutkar A."/>
            <person name="Blanco E."/>
            <person name="Bosak S.A."/>
            <person name="Bradley R.K."/>
            <person name="Brand A.D."/>
            <person name="Brent M.R."/>
            <person name="Brooks A.N."/>
            <person name="Brown R.H."/>
            <person name="Butlin R.K."/>
            <person name="Caggese C."/>
            <person name="Calvi B.R."/>
            <person name="Bernardo de Carvalho A."/>
            <person name="Caspi A."/>
            <person name="Castrezana S."/>
            <person name="Celniker S.E."/>
            <person name="Chang J.L."/>
            <person name="Chapple C."/>
            <person name="Chatterji S."/>
            <person name="Chinwalla A."/>
            <person name="Civetta A."/>
            <person name="Clifton S.W."/>
            <person name="Comeron J.M."/>
            <person name="Costello J.C."/>
            <person name="Coyne J.A."/>
            <person name="Daub J."/>
            <person name="David R.G."/>
            <person name="Delcher A.L."/>
            <person name="Delehaunty K."/>
            <person name="Do C.B."/>
            <person name="Ebling H."/>
            <person name="Edwards K."/>
            <person name="Eickbush T."/>
            <person name="Evans J.D."/>
            <person name="Filipski A."/>
            <person name="Findeiss S."/>
            <person name="Freyhult E."/>
            <person name="Fulton L."/>
            <person name="Fulton R."/>
            <person name="Garcia A.C."/>
            <person name="Gardiner A."/>
            <person name="Garfield D.A."/>
            <person name="Garvin B.E."/>
            <person name="Gibson G."/>
            <person name="Gilbert D."/>
            <person name="Gnerre S."/>
            <person name="Godfrey J."/>
            <person name="Good R."/>
            <person name="Gotea V."/>
            <person name="Gravely B."/>
            <person name="Greenberg A.J."/>
            <person name="Griffiths-Jones S."/>
            <person name="Gross S."/>
            <person name="Guigo R."/>
            <person name="Gustafson E.A."/>
            <person name="Haerty W."/>
            <person name="Hahn M.W."/>
            <person name="Halligan D.L."/>
            <person name="Halpern A.L."/>
            <person name="Halter G.M."/>
            <person name="Han M.V."/>
            <person name="Heger A."/>
            <person name="Hillier L."/>
            <person name="Hinrichs A.S."/>
            <person name="Holmes I."/>
            <person name="Hoskins R.A."/>
            <person name="Hubisz M.J."/>
            <person name="Hultmark D."/>
            <person name="Huntley M.A."/>
            <person name="Jaffe D.B."/>
            <person name="Jagadeeshan S."/>
            <person name="Jeck W.R."/>
            <person name="Johnson J."/>
            <person name="Jones C.D."/>
            <person name="Jordan W.C."/>
            <person name="Karpen G.H."/>
            <person name="Kataoka E."/>
            <person name="Keightley P.D."/>
            <person name="Kheradpour P."/>
            <person name="Kirkness E.F."/>
            <person name="Koerich L.B."/>
            <person name="Kristiansen K."/>
            <person name="Kudrna D."/>
            <person name="Kulathinal R.J."/>
            <person name="Kumar S."/>
            <person name="Kwok R."/>
            <person name="Lander E."/>
            <person name="Langley C.H."/>
            <person name="Lapoint R."/>
            <person name="Lazzaro B.P."/>
            <person name="Lee S.J."/>
            <person name="Levesque L."/>
            <person name="Li R."/>
            <person name="Lin C.F."/>
            <person name="Lin M.F."/>
            <person name="Lindblad-Toh K."/>
            <person name="Llopart A."/>
            <person name="Long M."/>
            <person name="Low L."/>
            <person name="Lozovsky E."/>
            <person name="Lu J."/>
            <person name="Luo M."/>
            <person name="Machado C.A."/>
            <person name="Makalowski W."/>
            <person name="Marzo M."/>
            <person name="Matsuda M."/>
            <person name="Matzkin L."/>
            <person name="McAllister B."/>
            <person name="McBride C.S."/>
            <person name="McKernan B."/>
            <person name="McKernan K."/>
            <person name="Mendez-Lago M."/>
            <person name="Minx P."/>
            <person name="Mollenhauer M.U."/>
            <person name="Montooth K."/>
            <person name="Mount S.M."/>
            <person name="Mu X."/>
            <person name="Myers E."/>
            <person name="Negre B."/>
            <person name="Newfeld S."/>
            <person name="Nielsen R."/>
            <person name="Noor M.A."/>
            <person name="O'Grady P."/>
            <person name="Pachter L."/>
            <person name="Papaceit M."/>
            <person name="Parisi M.J."/>
            <person name="Parisi M."/>
            <person name="Parts L."/>
            <person name="Pedersen J.S."/>
            <person name="Pesole G."/>
            <person name="Phillippy A.M."/>
            <person name="Ponting C.P."/>
            <person name="Pop M."/>
            <person name="Porcelli D."/>
            <person name="Powell J.R."/>
            <person name="Prohaska S."/>
            <person name="Pruitt K."/>
            <person name="Puig M."/>
            <person name="Quesneville H."/>
            <person name="Ram K.R."/>
            <person name="Rand D."/>
            <person name="Rasmussen M.D."/>
            <person name="Reed L.K."/>
            <person name="Reenan R."/>
            <person name="Reily A."/>
            <person name="Remington K.A."/>
            <person name="Rieger T.T."/>
            <person name="Ritchie M.G."/>
            <person name="Robin C."/>
            <person name="Rogers Y.H."/>
            <person name="Rohde C."/>
            <person name="Rozas J."/>
            <person name="Rubenfield M.J."/>
            <person name="Ruiz A."/>
            <person name="Russo S."/>
            <person name="Salzberg S.L."/>
            <person name="Sanchez-Gracia A."/>
            <person name="Saranga D.J."/>
            <person name="Sato H."/>
            <person name="Schaeffer S.W."/>
            <person name="Schatz M.C."/>
            <person name="Schlenke T."/>
            <person name="Schwartz R."/>
            <person name="Segarra C."/>
            <person name="Singh R.S."/>
            <person name="Sirot L."/>
            <person name="Sirota M."/>
            <person name="Sisneros N.B."/>
            <person name="Smith C.D."/>
            <person name="Smith T.F."/>
            <person name="Spieth J."/>
            <person name="Stage D.E."/>
            <person name="Stark A."/>
            <person name="Stephan W."/>
            <person name="Strausberg R.L."/>
            <person name="Strempel S."/>
            <person name="Sturgill D."/>
            <person name="Sutton G."/>
            <person name="Sutton G.G."/>
            <person name="Tao W."/>
            <person name="Teichmann S."/>
            <person name="Tobari Y.N."/>
            <person name="Tomimura Y."/>
            <person name="Tsolas J.M."/>
            <person name="Valente V.L."/>
            <person name="Venter E."/>
            <person name="Venter J.C."/>
            <person name="Vicario S."/>
            <person name="Vieira F.G."/>
            <person name="Vilella A.J."/>
            <person name="Villasante A."/>
            <person name="Walenz B."/>
            <person name="Wang J."/>
            <person name="Wasserman M."/>
            <person name="Watts T."/>
            <person name="Wilson D."/>
            <person name="Wilson R.K."/>
            <person name="Wing R.A."/>
            <person name="Wolfner M.F."/>
            <person name="Wong A."/>
            <person name="Wong G.K."/>
            <person name="Wu C.I."/>
            <person name="Wu G."/>
            <person name="Yamamoto D."/>
            <person name="Yang H.P."/>
            <person name="Yang S.P."/>
            <person name="Yorke J.A."/>
            <person name="Yoshida K."/>
            <person name="Zdobnov E."/>
            <person name="Zhang P."/>
            <person name="Zhang Y."/>
            <person name="Zimin A.V."/>
            <person name="Baldwin J."/>
            <person name="Abdouelleil A."/>
            <person name="Abdulkadir J."/>
            <person name="Abebe A."/>
            <person name="Abera B."/>
            <person name="Abreu J."/>
            <person name="Acer S.C."/>
            <person name="Aftuck L."/>
            <person name="Alexander A."/>
            <person name="An P."/>
            <person name="Anderson E."/>
            <person name="Anderson S."/>
            <person name="Arachi H."/>
            <person name="Azer M."/>
            <person name="Bachantsang P."/>
            <person name="Barry A."/>
            <person name="Bayul T."/>
            <person name="Berlin A."/>
            <person name="Bessette D."/>
            <person name="Bloom T."/>
            <person name="Blye J."/>
            <person name="Boguslavskiy L."/>
            <person name="Bonnet C."/>
            <person name="Boukhgalter B."/>
            <person name="Bourzgui I."/>
            <person name="Brown A."/>
            <person name="Cahill P."/>
            <person name="Channer S."/>
            <person name="Cheshatsang Y."/>
            <person name="Chuda L."/>
            <person name="Citroen M."/>
            <person name="Collymore A."/>
            <person name="Cooke P."/>
            <person name="Costello M."/>
            <person name="D'Aco K."/>
            <person name="Daza R."/>
            <person name="De Haan G."/>
            <person name="DeGray S."/>
            <person name="DeMaso C."/>
            <person name="Dhargay N."/>
            <person name="Dooley K."/>
            <person name="Dooley E."/>
            <person name="Doricent M."/>
            <person name="Dorje P."/>
            <person name="Dorjee K."/>
            <person name="Dupes A."/>
            <person name="Elong R."/>
            <person name="Falk J."/>
            <person name="Farina A."/>
            <person name="Faro S."/>
            <person name="Ferguson D."/>
            <person name="Fisher S."/>
            <person name="Foley C.D."/>
            <person name="Franke A."/>
            <person name="Friedrich D."/>
            <person name="Gadbois L."/>
            <person name="Gearin G."/>
            <person name="Gearin C.R."/>
            <person name="Giannoukos G."/>
            <person name="Goode T."/>
            <person name="Graham J."/>
            <person name="Grandbois E."/>
            <person name="Grewal S."/>
            <person name="Gyaltsen K."/>
            <person name="Hafez N."/>
            <person name="Hagos B."/>
            <person name="Hall J."/>
            <person name="Henson C."/>
            <person name="Hollinger A."/>
            <person name="Honan T."/>
            <person name="Huard M.D."/>
            <person name="Hughes L."/>
            <person name="Hurhula B."/>
            <person name="Husby M.E."/>
            <person name="Kamat A."/>
            <person name="Kanga B."/>
            <person name="Kashin S."/>
            <person name="Khazanovich D."/>
            <person name="Kisner P."/>
            <person name="Lance K."/>
            <person name="Lara M."/>
            <person name="Lee W."/>
            <person name="Lennon N."/>
            <person name="Letendre F."/>
            <person name="LeVine R."/>
            <person name="Lipovsky A."/>
            <person name="Liu X."/>
            <person name="Liu J."/>
            <person name="Liu S."/>
            <person name="Lokyitsang T."/>
            <person name="Lokyitsang Y."/>
            <person name="Lubonja R."/>
            <person name="Lui A."/>
            <person name="MacDonald P."/>
            <person name="Magnisalis V."/>
            <person name="Maru K."/>
            <person name="Matthews C."/>
            <person name="McCusker W."/>
            <person name="McDonough S."/>
            <person name="Mehta T."/>
            <person name="Meldrim J."/>
            <person name="Meneus L."/>
            <person name="Mihai O."/>
            <person name="Mihalev A."/>
            <person name="Mihova T."/>
            <person name="Mittelman R."/>
            <person name="Mlenga V."/>
            <person name="Montmayeur A."/>
            <person name="Mulrain L."/>
            <person name="Navidi A."/>
            <person name="Naylor J."/>
            <person name="Negash T."/>
            <person name="Nguyen T."/>
            <person name="Nguyen N."/>
            <person name="Nicol R."/>
            <person name="Norbu C."/>
            <person name="Norbu N."/>
            <person name="Novod N."/>
            <person name="O'Neill B."/>
            <person name="Osman S."/>
            <person name="Markiewicz E."/>
            <person name="Oyono O.L."/>
            <person name="Patti C."/>
            <person name="Phunkhang P."/>
            <person name="Pierre F."/>
            <person name="Priest M."/>
            <person name="Raghuraman S."/>
            <person name="Rege F."/>
            <person name="Reyes R."/>
            <person name="Rise C."/>
            <person name="Rogov P."/>
            <person name="Ross K."/>
            <person name="Ryan E."/>
            <person name="Settipalli S."/>
            <person name="Shea T."/>
            <person name="Sherpa N."/>
            <person name="Shi L."/>
            <person name="Shih D."/>
            <person name="Sparrow T."/>
            <person name="Spaulding J."/>
            <person name="Stalker J."/>
            <person name="Stange-Thomann N."/>
            <person name="Stavropoulos S."/>
            <person name="Stone C."/>
            <person name="Strader C."/>
            <person name="Tesfaye S."/>
            <person name="Thomson T."/>
            <person name="Thoulutsang Y."/>
            <person name="Thoulutsang D."/>
            <person name="Topham K."/>
            <person name="Topping I."/>
            <person name="Tsamla T."/>
            <person name="Vassiliev H."/>
            <person name="Vo A."/>
            <person name="Wangchuk T."/>
            <person name="Wangdi T."/>
            <person name="Weiand M."/>
            <person name="Wilkinson J."/>
            <person name="Wilson A."/>
            <person name="Yadav S."/>
            <person name="Young G."/>
            <person name="Yu Q."/>
            <person name="Zembek L."/>
            <person name="Zhong D."/>
            <person name="Zimmer A."/>
            <person name="Zwirko Z."/>
            <person name="Jaffe D.B."/>
            <person name="Alvarez P."/>
            <person name="Brockman W."/>
            <person name="Butler J."/>
            <person name="Chin C."/>
            <person name="Gnerre S."/>
            <person name="Grabherr M."/>
            <person name="Kleber M."/>
            <person name="Mauceli E."/>
            <person name="MacCallum I."/>
        </authorList>
    </citation>
    <scope>NUCLEOTIDE SEQUENCE [LARGE SCALE GENOMIC DNA]</scope>
    <source>
        <strain evidence="9">Rob3c / Tucson 14021-0248.25</strain>
    </source>
</reference>
<keyword evidence="3" id="KW-0788">Thiol protease</keyword>
<dbReference type="KEGG" id="dse:6620048"/>
<dbReference type="GO" id="GO:0045880">
    <property type="term" value="P:positive regulation of smoothened signaling pathway"/>
    <property type="evidence" value="ECO:0007669"/>
    <property type="project" value="EnsemblMetazoa"/>
</dbReference>
<dbReference type="Proteomes" id="UP000001292">
    <property type="component" value="Unassembled WGS sequence"/>
</dbReference>
<keyword evidence="3" id="KW-0378">Hydrolase</keyword>
<dbReference type="GO" id="GO:0001921">
    <property type="term" value="P:positive regulation of receptor recycling"/>
    <property type="evidence" value="ECO:0007669"/>
    <property type="project" value="EnsemblMetazoa"/>
</dbReference>
<feature type="domain" description="Rhodanese" evidence="6">
    <location>
        <begin position="159"/>
        <end position="279"/>
    </location>
</feature>
<name>B4IKK0_DROSE</name>
<dbReference type="SUPFAM" id="SSF52821">
    <property type="entry name" value="Rhodanese/Cell cycle control phosphatase"/>
    <property type="match status" value="1"/>
</dbReference>
<organism evidence="9">
    <name type="scientific">Drosophila sechellia</name>
    <name type="common">Fruit fly</name>
    <dbReference type="NCBI Taxonomy" id="7238"/>
    <lineage>
        <taxon>Eukaryota</taxon>
        <taxon>Metazoa</taxon>
        <taxon>Ecdysozoa</taxon>
        <taxon>Arthropoda</taxon>
        <taxon>Hexapoda</taxon>
        <taxon>Insecta</taxon>
        <taxon>Pterygota</taxon>
        <taxon>Neoptera</taxon>
        <taxon>Endopterygota</taxon>
        <taxon>Diptera</taxon>
        <taxon>Brachycera</taxon>
        <taxon>Muscomorpha</taxon>
        <taxon>Ephydroidea</taxon>
        <taxon>Drosophilidae</taxon>
        <taxon>Drosophila</taxon>
        <taxon>Sophophora</taxon>
    </lineage>
</organism>